<dbReference type="AlphaFoldDB" id="Q01PB1"/>
<dbReference type="EMBL" id="CP000473">
    <property type="protein sequence ID" value="ABJ88509.1"/>
    <property type="molecule type" value="Genomic_DNA"/>
</dbReference>
<dbReference type="HOGENOM" id="CLU_051492_1_0_0"/>
<dbReference type="KEGG" id="sus:Acid_7603"/>
<dbReference type="Pfam" id="PF04796">
    <property type="entry name" value="RepA_C"/>
    <property type="match status" value="1"/>
</dbReference>
<dbReference type="InParanoid" id="Q01PB1"/>
<reference evidence="1" key="1">
    <citation type="submission" date="2006-10" db="EMBL/GenBank/DDBJ databases">
        <title>Complete sequence of Solibacter usitatus Ellin6076.</title>
        <authorList>
            <consortium name="US DOE Joint Genome Institute"/>
            <person name="Copeland A."/>
            <person name="Lucas S."/>
            <person name="Lapidus A."/>
            <person name="Barry K."/>
            <person name="Detter J.C."/>
            <person name="Glavina del Rio T."/>
            <person name="Hammon N."/>
            <person name="Israni S."/>
            <person name="Dalin E."/>
            <person name="Tice H."/>
            <person name="Pitluck S."/>
            <person name="Thompson L.S."/>
            <person name="Brettin T."/>
            <person name="Bruce D."/>
            <person name="Han C."/>
            <person name="Tapia R."/>
            <person name="Gilna P."/>
            <person name="Schmutz J."/>
            <person name="Larimer F."/>
            <person name="Land M."/>
            <person name="Hauser L."/>
            <person name="Kyrpides N."/>
            <person name="Mikhailova N."/>
            <person name="Janssen P.H."/>
            <person name="Kuske C.R."/>
            <person name="Richardson P."/>
        </authorList>
    </citation>
    <scope>NUCLEOTIDE SEQUENCE</scope>
    <source>
        <strain evidence="1">Ellin6076</strain>
    </source>
</reference>
<dbReference type="STRING" id="234267.Acid_7603"/>
<protein>
    <submittedName>
        <fullName evidence="1">Plasmid encoded RepA protein</fullName>
    </submittedName>
</protein>
<sequence length="322" mass="36123">MYDSTALRRGGLEPAGTILRSTHPHLVVSKQKLRRAEVIELVREKRETANQTLGFASRPFVLCGLPVKRPRPGILLHERRNGRFLLQVTGHPSYGLPWGQDRLVPLYLATLAVRQQSETITFDSGAEMLDTFGMLQGGSQYRRLVGAFQRVFGATIFFGANTQVKAPVFHQVRFNFMSEARIWYGRNPDQPNLRGDCRNMIVLTREFYQEVTSHPIPTDLQAAKALSCAPAALDLFTWLSYRCFIAKGEERIPLFGEFGLVGQLGSGEYRRPRKFRECLENWLDLVKALWPSCPARISGDGMRLIVTPAAAIGLPGGHHDCA</sequence>
<accession>Q01PB1</accession>
<evidence type="ECO:0000313" key="1">
    <source>
        <dbReference type="EMBL" id="ABJ88509.1"/>
    </source>
</evidence>
<proteinExistence type="predicted"/>
<gene>
    <name evidence="1" type="ordered locus">Acid_7603</name>
</gene>
<organism evidence="1">
    <name type="scientific">Solibacter usitatus (strain Ellin6076)</name>
    <dbReference type="NCBI Taxonomy" id="234267"/>
    <lineage>
        <taxon>Bacteria</taxon>
        <taxon>Pseudomonadati</taxon>
        <taxon>Acidobacteriota</taxon>
        <taxon>Terriglobia</taxon>
        <taxon>Bryobacterales</taxon>
        <taxon>Solibacteraceae</taxon>
        <taxon>Candidatus Solibacter</taxon>
    </lineage>
</organism>
<dbReference type="InterPro" id="IPR006881">
    <property type="entry name" value="RepA_C"/>
</dbReference>
<dbReference type="eggNOG" id="ENOG50316EB">
    <property type="taxonomic scope" value="Bacteria"/>
</dbReference>
<name>Q01PB1_SOLUE</name>